<dbReference type="OrthoDB" id="9787344at2"/>
<dbReference type="RefSeq" id="WP_090170575.1">
    <property type="nucleotide sequence ID" value="NZ_FOFB01000019.1"/>
</dbReference>
<proteinExistence type="predicted"/>
<dbReference type="PANTHER" id="PTHR37299:SF1">
    <property type="entry name" value="STAGE 0 SPORULATION PROTEIN A HOMOLOG"/>
    <property type="match status" value="1"/>
</dbReference>
<evidence type="ECO:0000313" key="5">
    <source>
        <dbReference type="Proteomes" id="UP000199021"/>
    </source>
</evidence>
<feature type="domain" description="HTH LytTR-type" evidence="3">
    <location>
        <begin position="133"/>
        <end position="235"/>
    </location>
</feature>
<organism evidence="4 5">
    <name type="scientific">Neolewinella agarilytica</name>
    <dbReference type="NCBI Taxonomy" id="478744"/>
    <lineage>
        <taxon>Bacteria</taxon>
        <taxon>Pseudomonadati</taxon>
        <taxon>Bacteroidota</taxon>
        <taxon>Saprospiria</taxon>
        <taxon>Saprospirales</taxon>
        <taxon>Lewinellaceae</taxon>
        <taxon>Neolewinella</taxon>
    </lineage>
</organism>
<dbReference type="GO" id="GO:0000156">
    <property type="term" value="F:phosphorelay response regulator activity"/>
    <property type="evidence" value="ECO:0007669"/>
    <property type="project" value="InterPro"/>
</dbReference>
<feature type="modified residue" description="4-aspartylphosphate" evidence="1">
    <location>
        <position position="55"/>
    </location>
</feature>
<dbReference type="InterPro" id="IPR046947">
    <property type="entry name" value="LytR-like"/>
</dbReference>
<name>A0A1H9K580_9BACT</name>
<dbReference type="PROSITE" id="PS50110">
    <property type="entry name" value="RESPONSE_REGULATORY"/>
    <property type="match status" value="1"/>
</dbReference>
<evidence type="ECO:0000259" key="2">
    <source>
        <dbReference type="PROSITE" id="PS50110"/>
    </source>
</evidence>
<dbReference type="GO" id="GO:0003677">
    <property type="term" value="F:DNA binding"/>
    <property type="evidence" value="ECO:0007669"/>
    <property type="project" value="InterPro"/>
</dbReference>
<evidence type="ECO:0000313" key="4">
    <source>
        <dbReference type="EMBL" id="SEQ94386.1"/>
    </source>
</evidence>
<sequence>MYKALVVDDEPDARGVVHKTLKLFCPEIDEVFEAEDGAEALTLARKTRFDLAFLDIQLNGEDGVDLAKSLAAFCPNIIFVTAHDEHAIRAFQTNAVHYLLKPIEPGDLRQAIARVKDRTKQEGSEFTDKYKSIRITTGGVTRMIPFESIIFLKGSGNYSTFFLDTGEELFLSRGLSYYEQKLLKEGFFRVHQSYLVNLKHVSGVSHKDTLIMLTSGDSVSLSRRKKREFLKQIDRFY</sequence>
<dbReference type="Proteomes" id="UP000199021">
    <property type="component" value="Unassembled WGS sequence"/>
</dbReference>
<evidence type="ECO:0000256" key="1">
    <source>
        <dbReference type="PROSITE-ProRule" id="PRU00169"/>
    </source>
</evidence>
<dbReference type="AlphaFoldDB" id="A0A1H9K580"/>
<feature type="domain" description="Response regulatory" evidence="2">
    <location>
        <begin position="3"/>
        <end position="116"/>
    </location>
</feature>
<dbReference type="SMART" id="SM00850">
    <property type="entry name" value="LytTR"/>
    <property type="match status" value="1"/>
</dbReference>
<keyword evidence="1" id="KW-0597">Phosphoprotein</keyword>
<dbReference type="PANTHER" id="PTHR37299">
    <property type="entry name" value="TRANSCRIPTIONAL REGULATOR-RELATED"/>
    <property type="match status" value="1"/>
</dbReference>
<evidence type="ECO:0000259" key="3">
    <source>
        <dbReference type="PROSITE" id="PS50930"/>
    </source>
</evidence>
<dbReference type="InterPro" id="IPR007492">
    <property type="entry name" value="LytTR_DNA-bd_dom"/>
</dbReference>
<dbReference type="Pfam" id="PF00072">
    <property type="entry name" value="Response_reg"/>
    <property type="match status" value="1"/>
</dbReference>
<dbReference type="SMART" id="SM00448">
    <property type="entry name" value="REC"/>
    <property type="match status" value="1"/>
</dbReference>
<dbReference type="STRING" id="478744.SAMN05444359_119100"/>
<dbReference type="EMBL" id="FOFB01000019">
    <property type="protein sequence ID" value="SEQ94386.1"/>
    <property type="molecule type" value="Genomic_DNA"/>
</dbReference>
<dbReference type="PROSITE" id="PS50930">
    <property type="entry name" value="HTH_LYTTR"/>
    <property type="match status" value="1"/>
</dbReference>
<gene>
    <name evidence="4" type="ORF">SAMN05444359_119100</name>
</gene>
<dbReference type="InterPro" id="IPR011006">
    <property type="entry name" value="CheY-like_superfamily"/>
</dbReference>
<dbReference type="InterPro" id="IPR001789">
    <property type="entry name" value="Sig_transdc_resp-reg_receiver"/>
</dbReference>
<keyword evidence="5" id="KW-1185">Reference proteome</keyword>
<protein>
    <submittedName>
        <fullName evidence="4">Two component transcriptional regulator, LytTR family</fullName>
    </submittedName>
</protein>
<dbReference type="InParanoid" id="A0A1H9K580"/>
<dbReference type="Pfam" id="PF04397">
    <property type="entry name" value="LytTR"/>
    <property type="match status" value="1"/>
</dbReference>
<accession>A0A1H9K580</accession>
<dbReference type="Gene3D" id="2.40.50.1020">
    <property type="entry name" value="LytTr DNA-binding domain"/>
    <property type="match status" value="1"/>
</dbReference>
<dbReference type="Gene3D" id="3.40.50.2300">
    <property type="match status" value="1"/>
</dbReference>
<reference evidence="5" key="1">
    <citation type="submission" date="2016-10" db="EMBL/GenBank/DDBJ databases">
        <authorList>
            <person name="Varghese N."/>
            <person name="Submissions S."/>
        </authorList>
    </citation>
    <scope>NUCLEOTIDE SEQUENCE [LARGE SCALE GENOMIC DNA]</scope>
    <source>
        <strain evidence="5">DSM 24740</strain>
    </source>
</reference>
<dbReference type="SUPFAM" id="SSF52172">
    <property type="entry name" value="CheY-like"/>
    <property type="match status" value="1"/>
</dbReference>